<dbReference type="Proteomes" id="UP000756132">
    <property type="component" value="Chromosome 2"/>
</dbReference>
<dbReference type="EMBL" id="CP090164">
    <property type="protein sequence ID" value="UJO13314.1"/>
    <property type="molecule type" value="Genomic_DNA"/>
</dbReference>
<evidence type="ECO:0000313" key="2">
    <source>
        <dbReference type="EMBL" id="UJO13314.1"/>
    </source>
</evidence>
<reference evidence="2" key="1">
    <citation type="submission" date="2021-12" db="EMBL/GenBank/DDBJ databases">
        <authorList>
            <person name="Zaccaron A."/>
            <person name="Stergiopoulos I."/>
        </authorList>
    </citation>
    <scope>NUCLEOTIDE SEQUENCE</scope>
    <source>
        <strain evidence="2">Race5_Kim</strain>
    </source>
</reference>
<evidence type="ECO:0000313" key="3">
    <source>
        <dbReference type="Proteomes" id="UP000756132"/>
    </source>
</evidence>
<reference evidence="2" key="2">
    <citation type="journal article" date="2022" name="Microb. Genom.">
        <title>A chromosome-scale genome assembly of the tomato pathogen Cladosporium fulvum reveals a compartmentalized genome architecture and the presence of a dispensable chromosome.</title>
        <authorList>
            <person name="Zaccaron A.Z."/>
            <person name="Chen L.H."/>
            <person name="Samaras A."/>
            <person name="Stergiopoulos I."/>
        </authorList>
    </citation>
    <scope>NUCLEOTIDE SEQUENCE</scope>
    <source>
        <strain evidence="2">Race5_Kim</strain>
    </source>
</reference>
<name>A0A9Q8L9R6_PASFU</name>
<organism evidence="2 3">
    <name type="scientific">Passalora fulva</name>
    <name type="common">Tomato leaf mold</name>
    <name type="synonym">Cladosporium fulvum</name>
    <dbReference type="NCBI Taxonomy" id="5499"/>
    <lineage>
        <taxon>Eukaryota</taxon>
        <taxon>Fungi</taxon>
        <taxon>Dikarya</taxon>
        <taxon>Ascomycota</taxon>
        <taxon>Pezizomycotina</taxon>
        <taxon>Dothideomycetes</taxon>
        <taxon>Dothideomycetidae</taxon>
        <taxon>Mycosphaerellales</taxon>
        <taxon>Mycosphaerellaceae</taxon>
        <taxon>Fulvia</taxon>
    </lineage>
</organism>
<feature type="region of interest" description="Disordered" evidence="1">
    <location>
        <begin position="1"/>
        <end position="29"/>
    </location>
</feature>
<feature type="compositionally biased region" description="Polar residues" evidence="1">
    <location>
        <begin position="1"/>
        <end position="14"/>
    </location>
</feature>
<keyword evidence="3" id="KW-1185">Reference proteome</keyword>
<dbReference type="AlphaFoldDB" id="A0A9Q8L9R6"/>
<proteinExistence type="predicted"/>
<gene>
    <name evidence="2" type="ORF">CLAFUR5_02713</name>
</gene>
<accession>A0A9Q8L9R6</accession>
<sequence length="104" mass="11479">MSGTDEISQRSSPAGSAFDDGPKEQTPSPAELLIERIWNILAATLRSTPQSLAGRMKGIPGQRGFVDSMREQAGRWPECYTFQISYSQRLPLLRPDVNDLILGT</sequence>
<protein>
    <submittedName>
        <fullName evidence="2">Uncharacterized protein</fullName>
    </submittedName>
</protein>
<dbReference type="RefSeq" id="XP_047757680.1">
    <property type="nucleotide sequence ID" value="XM_047901861.1"/>
</dbReference>
<dbReference type="GeneID" id="71982591"/>
<evidence type="ECO:0000256" key="1">
    <source>
        <dbReference type="SAM" id="MobiDB-lite"/>
    </source>
</evidence>
<dbReference type="KEGG" id="ffu:CLAFUR5_02713"/>